<dbReference type="PROSITE" id="PS51526">
    <property type="entry name" value="RFX_DBD"/>
    <property type="match status" value="1"/>
</dbReference>
<dbReference type="Pfam" id="PF02257">
    <property type="entry name" value="RFX_DNA_binding"/>
    <property type="match status" value="1"/>
</dbReference>
<protein>
    <recommendedName>
        <fullName evidence="3">RFX-type winged-helix domain-containing protein</fullName>
    </recommendedName>
</protein>
<feature type="domain" description="RFX-type winged-helix" evidence="3">
    <location>
        <begin position="310"/>
        <end position="385"/>
    </location>
</feature>
<dbReference type="InterPro" id="IPR036390">
    <property type="entry name" value="WH_DNA-bd_sf"/>
</dbReference>
<feature type="compositionally biased region" description="Polar residues" evidence="2">
    <location>
        <begin position="127"/>
        <end position="139"/>
    </location>
</feature>
<dbReference type="GO" id="GO:0000978">
    <property type="term" value="F:RNA polymerase II cis-regulatory region sequence-specific DNA binding"/>
    <property type="evidence" value="ECO:0007669"/>
    <property type="project" value="TreeGrafter"/>
</dbReference>
<feature type="region of interest" description="Disordered" evidence="2">
    <location>
        <begin position="202"/>
        <end position="247"/>
    </location>
</feature>
<sequence>MDDFNSNGAVTRPPHDLSPRPHDSWDDGNPILDSYGEGSSYDFGGGLFDPIGAHDDPLAPQLGFGDLEYLDLDRISSNHNDNRVSAMSALYHPEDSESAGHVLWPATTVSFTKRAAAAVVPEPFRSPSGNVASATTPSPGKSARNGHFEGNSYDHSNEETSDVFSSIGASVQDEASQQDKTYGHDPLDGLDDFRALLEAAENDEHRRGGFRRTGPEKASSSKSRKRNRTPAIAKAKMSAPDRKRSKVKDHELARYLNENLAAMNDGLGVVPKYRAKNRLRSIIKRKPGTQDTDLMSSNVEILGGRVDKQTLAWLRENFEEQPGQIMRREFLYERYLEFCQLTGREAMNAACVGKVVRTVFQGLSTRRLGRRGGSKYHYVNLQVVENSPFAAMRQSLGNAQKTGRKTKKHQSKAPGSWMDNLKQQEETSALLVEEAAATATINMASARVWAKNQKKLEAVELDFVTSGLSDEERSRRNILQLVTNCLSEVQVNIEELRIVPVDLAKEAMWRAHIPIHSVVTDYVTLRDVVRFLGYLRIHIGMLGGLMIRLNFHCIPEIITNFWQYQQPSLQVPHDPDTAKFRKFLENLYVQDFLRRIMYEFMDNVVMFFLPSKFAPVPDHLRAVLRDVAVKFDRWMVTATNGLPARARQVLVSSAFAFCRVVETLLDLSCNVENLSLLERQKSTRPAVIAAFDNVVVNGCLMTTSTSTKDRAAVLSCLMKLLSLPDGRNMADQWDVWLTDFIQQGLGSLSYEDNDFFDLKAAQLKSLDSFVLAWSRLMLELEGAVRFPVFAGGGPCYGVIRFLRDSVGYAVDCEKARIHGQSLIALNAEAIADSVIHLIGNTSSFGCDNTLEHYIQCGIPIPLVNSQSADFFTAIPEVATILRNQDIVGEDAALLDAYQGDMLDSSLFAPQESRSVRVPSASTPSQQPAAEVPSSSLSSSPTNSSAQLPAPFMQRKAKRTPRRTVAPRIKFA</sequence>
<dbReference type="Gene3D" id="1.10.10.10">
    <property type="entry name" value="Winged helix-like DNA-binding domain superfamily/Winged helix DNA-binding domain"/>
    <property type="match status" value="1"/>
</dbReference>
<organism evidence="4 5">
    <name type="scientific">Hypsibius exemplaris</name>
    <name type="common">Freshwater tardigrade</name>
    <dbReference type="NCBI Taxonomy" id="2072580"/>
    <lineage>
        <taxon>Eukaryota</taxon>
        <taxon>Metazoa</taxon>
        <taxon>Ecdysozoa</taxon>
        <taxon>Tardigrada</taxon>
        <taxon>Eutardigrada</taxon>
        <taxon>Parachela</taxon>
        <taxon>Hypsibioidea</taxon>
        <taxon>Hypsibiidae</taxon>
        <taxon>Hypsibius</taxon>
    </lineage>
</organism>
<dbReference type="EMBL" id="MTYJ01000046">
    <property type="protein sequence ID" value="OQV18793.1"/>
    <property type="molecule type" value="Genomic_DNA"/>
</dbReference>
<proteinExistence type="predicted"/>
<comment type="caution">
    <text evidence="4">The sequence shown here is derived from an EMBL/GenBank/DDBJ whole genome shotgun (WGS) entry which is preliminary data.</text>
</comment>
<dbReference type="InterPro" id="IPR036388">
    <property type="entry name" value="WH-like_DNA-bd_sf"/>
</dbReference>
<evidence type="ECO:0000256" key="1">
    <source>
        <dbReference type="ARBA" id="ARBA00023125"/>
    </source>
</evidence>
<reference evidence="5" key="1">
    <citation type="submission" date="2017-01" db="EMBL/GenBank/DDBJ databases">
        <title>Comparative genomics of anhydrobiosis in the tardigrade Hypsibius dujardini.</title>
        <authorList>
            <person name="Yoshida Y."/>
            <person name="Koutsovoulos G."/>
            <person name="Laetsch D."/>
            <person name="Stevens L."/>
            <person name="Kumar S."/>
            <person name="Horikawa D."/>
            <person name="Ishino K."/>
            <person name="Komine S."/>
            <person name="Tomita M."/>
            <person name="Blaxter M."/>
            <person name="Arakawa K."/>
        </authorList>
    </citation>
    <scope>NUCLEOTIDE SEQUENCE [LARGE SCALE GENOMIC DNA]</scope>
    <source>
        <strain evidence="5">Z151</strain>
    </source>
</reference>
<accession>A0A1W0WUG4</accession>
<dbReference type="InterPro" id="IPR039779">
    <property type="entry name" value="RFX-like"/>
</dbReference>
<dbReference type="InterPro" id="IPR003150">
    <property type="entry name" value="DNA-bd_RFX"/>
</dbReference>
<dbReference type="OrthoDB" id="10464281at2759"/>
<dbReference type="GO" id="GO:0000981">
    <property type="term" value="F:DNA-binding transcription factor activity, RNA polymerase II-specific"/>
    <property type="evidence" value="ECO:0007669"/>
    <property type="project" value="TreeGrafter"/>
</dbReference>
<name>A0A1W0WUG4_HYPEX</name>
<keyword evidence="5" id="KW-1185">Reference proteome</keyword>
<evidence type="ECO:0000256" key="2">
    <source>
        <dbReference type="SAM" id="MobiDB-lite"/>
    </source>
</evidence>
<feature type="compositionally biased region" description="Basic residues" evidence="2">
    <location>
        <begin position="402"/>
        <end position="411"/>
    </location>
</feature>
<dbReference type="PANTHER" id="PTHR12619">
    <property type="entry name" value="RFX TRANSCRIPTION FACTOR FAMILY"/>
    <property type="match status" value="1"/>
</dbReference>
<dbReference type="Pfam" id="PF25340">
    <property type="entry name" value="BCD_RFX"/>
    <property type="match status" value="1"/>
</dbReference>
<feature type="region of interest" description="Disordered" evidence="2">
    <location>
        <begin position="125"/>
        <end position="164"/>
    </location>
</feature>
<gene>
    <name evidence="4" type="ORF">BV898_07230</name>
</gene>
<evidence type="ECO:0000259" key="3">
    <source>
        <dbReference type="PROSITE" id="PS51526"/>
    </source>
</evidence>
<dbReference type="Proteomes" id="UP000192578">
    <property type="component" value="Unassembled WGS sequence"/>
</dbReference>
<feature type="region of interest" description="Disordered" evidence="2">
    <location>
        <begin position="1"/>
        <end position="31"/>
    </location>
</feature>
<keyword evidence="1" id="KW-0238">DNA-binding</keyword>
<feature type="region of interest" description="Disordered" evidence="2">
    <location>
        <begin position="397"/>
        <end position="416"/>
    </location>
</feature>
<dbReference type="AlphaFoldDB" id="A0A1W0WUG4"/>
<feature type="compositionally biased region" description="Basic and acidic residues" evidence="2">
    <location>
        <begin position="13"/>
        <end position="25"/>
    </location>
</feature>
<feature type="compositionally biased region" description="Low complexity" evidence="2">
    <location>
        <begin position="933"/>
        <end position="944"/>
    </location>
</feature>
<dbReference type="InterPro" id="IPR057321">
    <property type="entry name" value="RFX1-4/6/8-like_BCD"/>
</dbReference>
<feature type="region of interest" description="Disordered" evidence="2">
    <location>
        <begin position="913"/>
        <end position="971"/>
    </location>
</feature>
<dbReference type="SUPFAM" id="SSF46785">
    <property type="entry name" value="Winged helix' DNA-binding domain"/>
    <property type="match status" value="1"/>
</dbReference>
<dbReference type="PANTHER" id="PTHR12619:SF5">
    <property type="entry name" value="TRANSCRIPTION FACTOR RFX4"/>
    <property type="match status" value="1"/>
</dbReference>
<evidence type="ECO:0000313" key="4">
    <source>
        <dbReference type="EMBL" id="OQV18793.1"/>
    </source>
</evidence>
<evidence type="ECO:0000313" key="5">
    <source>
        <dbReference type="Proteomes" id="UP000192578"/>
    </source>
</evidence>